<dbReference type="SUPFAM" id="SSF51206">
    <property type="entry name" value="cAMP-binding domain-like"/>
    <property type="match status" value="1"/>
</dbReference>
<dbReference type="Gene3D" id="2.60.120.10">
    <property type="entry name" value="Jelly Rolls"/>
    <property type="match status" value="1"/>
</dbReference>
<protein>
    <submittedName>
        <fullName evidence="1">Crp/Fnr family transcriptional regulator</fullName>
    </submittedName>
</protein>
<name>A0ABP8N2I1_9BACT</name>
<comment type="caution">
    <text evidence="1">The sequence shown here is derived from an EMBL/GenBank/DDBJ whole genome shotgun (WGS) entry which is preliminary data.</text>
</comment>
<proteinExistence type="predicted"/>
<dbReference type="InterPro" id="IPR014710">
    <property type="entry name" value="RmlC-like_jellyroll"/>
</dbReference>
<reference evidence="2" key="1">
    <citation type="journal article" date="2019" name="Int. J. Syst. Evol. Microbiol.">
        <title>The Global Catalogue of Microorganisms (GCM) 10K type strain sequencing project: providing services to taxonomists for standard genome sequencing and annotation.</title>
        <authorList>
            <consortium name="The Broad Institute Genomics Platform"/>
            <consortium name="The Broad Institute Genome Sequencing Center for Infectious Disease"/>
            <person name="Wu L."/>
            <person name="Ma J."/>
        </authorList>
    </citation>
    <scope>NUCLEOTIDE SEQUENCE [LARGE SCALE GENOMIC DNA]</scope>
    <source>
        <strain evidence="2">JCM 17927</strain>
    </source>
</reference>
<sequence>MHKLLESCQIRHLTKDEFLTQEHQPDTYEYFLLEGLVHRSLLGEHGEYVTTGFYTAPTVVTPHFARTVTGRSLFTLQALTPACVAYMPVAALDALRYSLDDVKRFGQDVLADELRQSIHHEVAFRAWSAKERLLDLRQAYPNLENLVPHSLIASYLGITPVSFSRLRHELAQHR</sequence>
<dbReference type="EMBL" id="BAABHD010000029">
    <property type="protein sequence ID" value="GAA4458112.1"/>
    <property type="molecule type" value="Genomic_DNA"/>
</dbReference>
<dbReference type="Proteomes" id="UP001501175">
    <property type="component" value="Unassembled WGS sequence"/>
</dbReference>
<evidence type="ECO:0000313" key="2">
    <source>
        <dbReference type="Proteomes" id="UP001501175"/>
    </source>
</evidence>
<dbReference type="InterPro" id="IPR018490">
    <property type="entry name" value="cNMP-bd_dom_sf"/>
</dbReference>
<keyword evidence="2" id="KW-1185">Reference proteome</keyword>
<evidence type="ECO:0000313" key="1">
    <source>
        <dbReference type="EMBL" id="GAA4458112.1"/>
    </source>
</evidence>
<gene>
    <name evidence="1" type="ORF">GCM10023189_29890</name>
</gene>
<accession>A0ABP8N2I1</accession>
<organism evidence="1 2">
    <name type="scientific">Nibrella saemangeumensis</name>
    <dbReference type="NCBI Taxonomy" id="1084526"/>
    <lineage>
        <taxon>Bacteria</taxon>
        <taxon>Pseudomonadati</taxon>
        <taxon>Bacteroidota</taxon>
        <taxon>Cytophagia</taxon>
        <taxon>Cytophagales</taxon>
        <taxon>Spirosomataceae</taxon>
        <taxon>Nibrella</taxon>
    </lineage>
</organism>